<keyword evidence="2 4" id="KW-0863">Zinc-finger</keyword>
<reference evidence="6" key="3">
    <citation type="submission" date="2025-09" db="UniProtKB">
        <authorList>
            <consortium name="Ensembl"/>
        </authorList>
    </citation>
    <scope>IDENTIFICATION</scope>
</reference>
<dbReference type="InterPro" id="IPR051051">
    <property type="entry name" value="E3_ubiq-ligase_TRIM/RNF"/>
</dbReference>
<dbReference type="PANTHER" id="PTHR25465:SF14">
    <property type="entry name" value="E3 UBIQUITIN-PROTEIN LIGASE TRIM65"/>
    <property type="match status" value="1"/>
</dbReference>
<evidence type="ECO:0000313" key="6">
    <source>
        <dbReference type="Ensembl" id="ENSPNAP00000024397.2"/>
    </source>
</evidence>
<protein>
    <recommendedName>
        <fullName evidence="5">RING-type domain-containing protein</fullName>
    </recommendedName>
</protein>
<reference evidence="6" key="2">
    <citation type="submission" date="2025-08" db="UniProtKB">
        <authorList>
            <consortium name="Ensembl"/>
        </authorList>
    </citation>
    <scope>IDENTIFICATION</scope>
</reference>
<dbReference type="SMART" id="SM00184">
    <property type="entry name" value="RING"/>
    <property type="match status" value="1"/>
</dbReference>
<dbReference type="PROSITE" id="PS00518">
    <property type="entry name" value="ZF_RING_1"/>
    <property type="match status" value="1"/>
</dbReference>
<evidence type="ECO:0000256" key="3">
    <source>
        <dbReference type="ARBA" id="ARBA00022833"/>
    </source>
</evidence>
<dbReference type="AlphaFoldDB" id="A0A3B4DJ35"/>
<reference evidence="6 7" key="1">
    <citation type="submission" date="2020-10" db="EMBL/GenBank/DDBJ databases">
        <title>Pygocentrus nattereri (red-bellied piranha) genome, fPygNat1, primary haplotype.</title>
        <authorList>
            <person name="Myers G."/>
            <person name="Meyer A."/>
            <person name="Karagic N."/>
            <person name="Pippel M."/>
            <person name="Winkler S."/>
            <person name="Tracey A."/>
            <person name="Wood J."/>
            <person name="Formenti G."/>
            <person name="Howe K."/>
            <person name="Fedrigo O."/>
            <person name="Jarvis E.D."/>
        </authorList>
    </citation>
    <scope>NUCLEOTIDE SEQUENCE [LARGE SCALE GENOMIC DNA]</scope>
</reference>
<evidence type="ECO:0000256" key="4">
    <source>
        <dbReference type="PROSITE-ProRule" id="PRU00175"/>
    </source>
</evidence>
<keyword evidence="1" id="KW-0479">Metal-binding</keyword>
<dbReference type="STRING" id="42514.ENSPNAP00000024397"/>
<evidence type="ECO:0000256" key="1">
    <source>
        <dbReference type="ARBA" id="ARBA00022723"/>
    </source>
</evidence>
<keyword evidence="7" id="KW-1185">Reference proteome</keyword>
<dbReference type="GeneTree" id="ENSGT00970000194957"/>
<name>A0A3B4DJ35_PYGNA</name>
<dbReference type="OMA" id="CITEYWA"/>
<dbReference type="InterPro" id="IPR017907">
    <property type="entry name" value="Znf_RING_CS"/>
</dbReference>
<dbReference type="SUPFAM" id="SSF57850">
    <property type="entry name" value="RING/U-box"/>
    <property type="match status" value="1"/>
</dbReference>
<dbReference type="Pfam" id="PF13445">
    <property type="entry name" value="zf-RING_UBOX"/>
    <property type="match status" value="1"/>
</dbReference>
<keyword evidence="3" id="KW-0862">Zinc</keyword>
<proteinExistence type="predicted"/>
<dbReference type="InterPro" id="IPR001841">
    <property type="entry name" value="Znf_RING"/>
</dbReference>
<evidence type="ECO:0000313" key="7">
    <source>
        <dbReference type="Proteomes" id="UP001501920"/>
    </source>
</evidence>
<feature type="domain" description="RING-type" evidence="5">
    <location>
        <begin position="12"/>
        <end position="54"/>
    </location>
</feature>
<dbReference type="PANTHER" id="PTHR25465">
    <property type="entry name" value="B-BOX DOMAIN CONTAINING"/>
    <property type="match status" value="1"/>
</dbReference>
<dbReference type="InterPro" id="IPR013083">
    <property type="entry name" value="Znf_RING/FYVE/PHD"/>
</dbReference>
<dbReference type="InterPro" id="IPR027370">
    <property type="entry name" value="Znf-RING_euk"/>
</dbReference>
<evidence type="ECO:0000256" key="2">
    <source>
        <dbReference type="ARBA" id="ARBA00022771"/>
    </source>
</evidence>
<dbReference type="Ensembl" id="ENSPNAT00000010226.2">
    <property type="protein sequence ID" value="ENSPNAP00000024397.2"/>
    <property type="gene ID" value="ENSPNAG00000008928.2"/>
</dbReference>
<evidence type="ECO:0000259" key="5">
    <source>
        <dbReference type="PROSITE" id="PS50089"/>
    </source>
</evidence>
<organism evidence="6 7">
    <name type="scientific">Pygocentrus nattereri</name>
    <name type="common">Red-bellied piranha</name>
    <dbReference type="NCBI Taxonomy" id="42514"/>
    <lineage>
        <taxon>Eukaryota</taxon>
        <taxon>Metazoa</taxon>
        <taxon>Chordata</taxon>
        <taxon>Craniata</taxon>
        <taxon>Vertebrata</taxon>
        <taxon>Euteleostomi</taxon>
        <taxon>Actinopterygii</taxon>
        <taxon>Neopterygii</taxon>
        <taxon>Teleostei</taxon>
        <taxon>Ostariophysi</taxon>
        <taxon>Characiformes</taxon>
        <taxon>Characoidei</taxon>
        <taxon>Pygocentrus</taxon>
    </lineage>
</organism>
<dbReference type="Gene3D" id="3.30.40.10">
    <property type="entry name" value="Zinc/RING finger domain, C3HC4 (zinc finger)"/>
    <property type="match status" value="1"/>
</dbReference>
<dbReference type="Proteomes" id="UP001501920">
    <property type="component" value="Chromosome 1"/>
</dbReference>
<accession>A0A3B4DJ35</accession>
<dbReference type="GO" id="GO:0008270">
    <property type="term" value="F:zinc ion binding"/>
    <property type="evidence" value="ECO:0007669"/>
    <property type="project" value="UniProtKB-KW"/>
</dbReference>
<sequence>ARRERKKGEERCSVCSEVLRDPVSNTCGHNYCKDCITEYWAQSEHGGERCPKCRKTSILQHVAHTNKALAEVIAEIRFTETAA</sequence>
<dbReference type="PROSITE" id="PS50089">
    <property type="entry name" value="ZF_RING_2"/>
    <property type="match status" value="1"/>
</dbReference>